<proteinExistence type="predicted"/>
<name>B4QL78_DROSI</name>
<dbReference type="AlphaFoldDB" id="B4QL78"/>
<dbReference type="OrthoDB" id="7846183at2759"/>
<sequence>MVFMPALNLLVYNVLLGYISTEINRIINVSTAQTSLWQHIPIIGQMFAPLEPETHYGVEFGERMWNFNLYINIFLLLPAFFQIYHISLLVALVLMWNCYLHQCLGCFPPEDGVALVVERPMLELLRSSCLFRIPDDHAAL</sequence>
<evidence type="ECO:0000313" key="3">
    <source>
        <dbReference type="EMBL" id="EDX11496.1"/>
    </source>
</evidence>
<keyword evidence="2" id="KW-0732">Signal</keyword>
<dbReference type="PhylomeDB" id="B4QL78"/>
<keyword evidence="1" id="KW-1133">Transmembrane helix</keyword>
<organism evidence="3 4">
    <name type="scientific">Drosophila simulans</name>
    <name type="common">Fruit fly</name>
    <dbReference type="NCBI Taxonomy" id="7240"/>
    <lineage>
        <taxon>Eukaryota</taxon>
        <taxon>Metazoa</taxon>
        <taxon>Ecdysozoa</taxon>
        <taxon>Arthropoda</taxon>
        <taxon>Hexapoda</taxon>
        <taxon>Insecta</taxon>
        <taxon>Pterygota</taxon>
        <taxon>Neoptera</taxon>
        <taxon>Endopterygota</taxon>
        <taxon>Diptera</taxon>
        <taxon>Brachycera</taxon>
        <taxon>Muscomorpha</taxon>
        <taxon>Ephydroidea</taxon>
        <taxon>Drosophilidae</taxon>
        <taxon>Drosophila</taxon>
        <taxon>Sophophora</taxon>
    </lineage>
</organism>
<evidence type="ECO:0000256" key="1">
    <source>
        <dbReference type="SAM" id="Phobius"/>
    </source>
</evidence>
<accession>B4QL78</accession>
<dbReference type="EMBL" id="CM000363">
    <property type="protein sequence ID" value="EDX11496.1"/>
    <property type="molecule type" value="Genomic_DNA"/>
</dbReference>
<dbReference type="HOGENOM" id="CLU_1837198_0_0_1"/>
<dbReference type="Proteomes" id="UP000000304">
    <property type="component" value="Chromosome 3L"/>
</dbReference>
<evidence type="ECO:0000313" key="4">
    <source>
        <dbReference type="Proteomes" id="UP000000304"/>
    </source>
</evidence>
<feature type="transmembrane region" description="Helical" evidence="1">
    <location>
        <begin position="69"/>
        <end position="96"/>
    </location>
</feature>
<keyword evidence="1" id="KW-0812">Transmembrane</keyword>
<reference evidence="3 4" key="1">
    <citation type="journal article" date="2007" name="Nature">
        <title>Evolution of genes and genomes on the Drosophila phylogeny.</title>
        <authorList>
            <consortium name="Drosophila 12 Genomes Consortium"/>
            <person name="Clark A.G."/>
            <person name="Eisen M.B."/>
            <person name="Smith D.R."/>
            <person name="Bergman C.M."/>
            <person name="Oliver B."/>
            <person name="Markow T.A."/>
            <person name="Kaufman T.C."/>
            <person name="Kellis M."/>
            <person name="Gelbart W."/>
            <person name="Iyer V.N."/>
            <person name="Pollard D.A."/>
            <person name="Sackton T.B."/>
            <person name="Larracuente A.M."/>
            <person name="Singh N.D."/>
            <person name="Abad J.P."/>
            <person name="Abt D.N."/>
            <person name="Adryan B."/>
            <person name="Aguade M."/>
            <person name="Akashi H."/>
            <person name="Anderson W.W."/>
            <person name="Aquadro C.F."/>
            <person name="Ardell D.H."/>
            <person name="Arguello R."/>
            <person name="Artieri C.G."/>
            <person name="Barbash D.A."/>
            <person name="Barker D."/>
            <person name="Barsanti P."/>
            <person name="Batterham P."/>
            <person name="Batzoglou S."/>
            <person name="Begun D."/>
            <person name="Bhutkar A."/>
            <person name="Blanco E."/>
            <person name="Bosak S.A."/>
            <person name="Bradley R.K."/>
            <person name="Brand A.D."/>
            <person name="Brent M.R."/>
            <person name="Brooks A.N."/>
            <person name="Brown R.H."/>
            <person name="Butlin R.K."/>
            <person name="Caggese C."/>
            <person name="Calvi B.R."/>
            <person name="Bernardo de Carvalho A."/>
            <person name="Caspi A."/>
            <person name="Castrezana S."/>
            <person name="Celniker S.E."/>
            <person name="Chang J.L."/>
            <person name="Chapple C."/>
            <person name="Chatterji S."/>
            <person name="Chinwalla A."/>
            <person name="Civetta A."/>
            <person name="Clifton S.W."/>
            <person name="Comeron J.M."/>
            <person name="Costello J.C."/>
            <person name="Coyne J.A."/>
            <person name="Daub J."/>
            <person name="David R.G."/>
            <person name="Delcher A.L."/>
            <person name="Delehaunty K."/>
            <person name="Do C.B."/>
            <person name="Ebling H."/>
            <person name="Edwards K."/>
            <person name="Eickbush T."/>
            <person name="Evans J.D."/>
            <person name="Filipski A."/>
            <person name="Findeiss S."/>
            <person name="Freyhult E."/>
            <person name="Fulton L."/>
            <person name="Fulton R."/>
            <person name="Garcia A.C."/>
            <person name="Gardiner A."/>
            <person name="Garfield D.A."/>
            <person name="Garvin B.E."/>
            <person name="Gibson G."/>
            <person name="Gilbert D."/>
            <person name="Gnerre S."/>
            <person name="Godfrey J."/>
            <person name="Good R."/>
            <person name="Gotea V."/>
            <person name="Gravely B."/>
            <person name="Greenberg A.J."/>
            <person name="Griffiths-Jones S."/>
            <person name="Gross S."/>
            <person name="Guigo R."/>
            <person name="Gustafson E.A."/>
            <person name="Haerty W."/>
            <person name="Hahn M.W."/>
            <person name="Halligan D.L."/>
            <person name="Halpern A.L."/>
            <person name="Halter G.M."/>
            <person name="Han M.V."/>
            <person name="Heger A."/>
            <person name="Hillier L."/>
            <person name="Hinrichs A.S."/>
            <person name="Holmes I."/>
            <person name="Hoskins R.A."/>
            <person name="Hubisz M.J."/>
            <person name="Hultmark D."/>
            <person name="Huntley M.A."/>
            <person name="Jaffe D.B."/>
            <person name="Jagadeeshan S."/>
            <person name="Jeck W.R."/>
            <person name="Johnson J."/>
            <person name="Jones C.D."/>
            <person name="Jordan W.C."/>
            <person name="Karpen G.H."/>
            <person name="Kataoka E."/>
            <person name="Keightley P.D."/>
            <person name="Kheradpour P."/>
            <person name="Kirkness E.F."/>
            <person name="Koerich L.B."/>
            <person name="Kristiansen K."/>
            <person name="Kudrna D."/>
            <person name="Kulathinal R.J."/>
            <person name="Kumar S."/>
            <person name="Kwok R."/>
            <person name="Lander E."/>
            <person name="Langley C.H."/>
            <person name="Lapoint R."/>
            <person name="Lazzaro B.P."/>
            <person name="Lee S.J."/>
            <person name="Levesque L."/>
            <person name="Li R."/>
            <person name="Lin C.F."/>
            <person name="Lin M.F."/>
            <person name="Lindblad-Toh K."/>
            <person name="Llopart A."/>
            <person name="Long M."/>
            <person name="Low L."/>
            <person name="Lozovsky E."/>
            <person name="Lu J."/>
            <person name="Luo M."/>
            <person name="Machado C.A."/>
            <person name="Makalowski W."/>
            <person name="Marzo M."/>
            <person name="Matsuda M."/>
            <person name="Matzkin L."/>
            <person name="McAllister B."/>
            <person name="McBride C.S."/>
            <person name="McKernan B."/>
            <person name="McKernan K."/>
            <person name="Mendez-Lago M."/>
            <person name="Minx P."/>
            <person name="Mollenhauer M.U."/>
            <person name="Montooth K."/>
            <person name="Mount S.M."/>
            <person name="Mu X."/>
            <person name="Myers E."/>
            <person name="Negre B."/>
            <person name="Newfeld S."/>
            <person name="Nielsen R."/>
            <person name="Noor M.A."/>
            <person name="O'Grady P."/>
            <person name="Pachter L."/>
            <person name="Papaceit M."/>
            <person name="Parisi M.J."/>
            <person name="Parisi M."/>
            <person name="Parts L."/>
            <person name="Pedersen J.S."/>
            <person name="Pesole G."/>
            <person name="Phillippy A.M."/>
            <person name="Ponting C.P."/>
            <person name="Pop M."/>
            <person name="Porcelli D."/>
            <person name="Powell J.R."/>
            <person name="Prohaska S."/>
            <person name="Pruitt K."/>
            <person name="Puig M."/>
            <person name="Quesneville H."/>
            <person name="Ram K.R."/>
            <person name="Rand D."/>
            <person name="Rasmussen M.D."/>
            <person name="Reed L.K."/>
            <person name="Reenan R."/>
            <person name="Reily A."/>
            <person name="Remington K.A."/>
            <person name="Rieger T.T."/>
            <person name="Ritchie M.G."/>
            <person name="Robin C."/>
            <person name="Rogers Y.H."/>
            <person name="Rohde C."/>
            <person name="Rozas J."/>
            <person name="Rubenfield M.J."/>
            <person name="Ruiz A."/>
            <person name="Russo S."/>
            <person name="Salzberg S.L."/>
            <person name="Sanchez-Gracia A."/>
            <person name="Saranga D.J."/>
            <person name="Sato H."/>
            <person name="Schaeffer S.W."/>
            <person name="Schatz M.C."/>
            <person name="Schlenke T."/>
            <person name="Schwartz R."/>
            <person name="Segarra C."/>
            <person name="Singh R.S."/>
            <person name="Sirot L."/>
            <person name="Sirota M."/>
            <person name="Sisneros N.B."/>
            <person name="Smith C.D."/>
            <person name="Smith T.F."/>
            <person name="Spieth J."/>
            <person name="Stage D.E."/>
            <person name="Stark A."/>
            <person name="Stephan W."/>
            <person name="Strausberg R.L."/>
            <person name="Strempel S."/>
            <person name="Sturgill D."/>
            <person name="Sutton G."/>
            <person name="Sutton G.G."/>
            <person name="Tao W."/>
            <person name="Teichmann S."/>
            <person name="Tobari Y.N."/>
            <person name="Tomimura Y."/>
            <person name="Tsolas J.M."/>
            <person name="Valente V.L."/>
            <person name="Venter E."/>
            <person name="Venter J.C."/>
            <person name="Vicario S."/>
            <person name="Vieira F.G."/>
            <person name="Vilella A.J."/>
            <person name="Villasante A."/>
            <person name="Walenz B."/>
            <person name="Wang J."/>
            <person name="Wasserman M."/>
            <person name="Watts T."/>
            <person name="Wilson D."/>
            <person name="Wilson R.K."/>
            <person name="Wing R.A."/>
            <person name="Wolfner M.F."/>
            <person name="Wong A."/>
            <person name="Wong G.K."/>
            <person name="Wu C.I."/>
            <person name="Wu G."/>
            <person name="Yamamoto D."/>
            <person name="Yang H.P."/>
            <person name="Yang S.P."/>
            <person name="Yorke J.A."/>
            <person name="Yoshida K."/>
            <person name="Zdobnov E."/>
            <person name="Zhang P."/>
            <person name="Zhang Y."/>
            <person name="Zimin A.V."/>
            <person name="Baldwin J."/>
            <person name="Abdouelleil A."/>
            <person name="Abdulkadir J."/>
            <person name="Abebe A."/>
            <person name="Abera B."/>
            <person name="Abreu J."/>
            <person name="Acer S.C."/>
            <person name="Aftuck L."/>
            <person name="Alexander A."/>
            <person name="An P."/>
            <person name="Anderson E."/>
            <person name="Anderson S."/>
            <person name="Arachi H."/>
            <person name="Azer M."/>
            <person name="Bachantsang P."/>
            <person name="Barry A."/>
            <person name="Bayul T."/>
            <person name="Berlin A."/>
            <person name="Bessette D."/>
            <person name="Bloom T."/>
            <person name="Blye J."/>
            <person name="Boguslavskiy L."/>
            <person name="Bonnet C."/>
            <person name="Boukhgalter B."/>
            <person name="Bourzgui I."/>
            <person name="Brown A."/>
            <person name="Cahill P."/>
            <person name="Channer S."/>
            <person name="Cheshatsang Y."/>
            <person name="Chuda L."/>
            <person name="Citroen M."/>
            <person name="Collymore A."/>
            <person name="Cooke P."/>
            <person name="Costello M."/>
            <person name="D'Aco K."/>
            <person name="Daza R."/>
            <person name="De Haan G."/>
            <person name="DeGray S."/>
            <person name="DeMaso C."/>
            <person name="Dhargay N."/>
            <person name="Dooley K."/>
            <person name="Dooley E."/>
            <person name="Doricent M."/>
            <person name="Dorje P."/>
            <person name="Dorjee K."/>
            <person name="Dupes A."/>
            <person name="Elong R."/>
            <person name="Falk J."/>
            <person name="Farina A."/>
            <person name="Faro S."/>
            <person name="Ferguson D."/>
            <person name="Fisher S."/>
            <person name="Foley C.D."/>
            <person name="Franke A."/>
            <person name="Friedrich D."/>
            <person name="Gadbois L."/>
            <person name="Gearin G."/>
            <person name="Gearin C.R."/>
            <person name="Giannoukos G."/>
            <person name="Goode T."/>
            <person name="Graham J."/>
            <person name="Grandbois E."/>
            <person name="Grewal S."/>
            <person name="Gyaltsen K."/>
            <person name="Hafez N."/>
            <person name="Hagos B."/>
            <person name="Hall J."/>
            <person name="Henson C."/>
            <person name="Hollinger A."/>
            <person name="Honan T."/>
            <person name="Huard M.D."/>
            <person name="Hughes L."/>
            <person name="Hurhula B."/>
            <person name="Husby M.E."/>
            <person name="Kamat A."/>
            <person name="Kanga B."/>
            <person name="Kashin S."/>
            <person name="Khazanovich D."/>
            <person name="Kisner P."/>
            <person name="Lance K."/>
            <person name="Lara M."/>
            <person name="Lee W."/>
            <person name="Lennon N."/>
            <person name="Letendre F."/>
            <person name="LeVine R."/>
            <person name="Lipovsky A."/>
            <person name="Liu X."/>
            <person name="Liu J."/>
            <person name="Liu S."/>
            <person name="Lokyitsang T."/>
            <person name="Lokyitsang Y."/>
            <person name="Lubonja R."/>
            <person name="Lui A."/>
            <person name="MacDonald P."/>
            <person name="Magnisalis V."/>
            <person name="Maru K."/>
            <person name="Matthews C."/>
            <person name="McCusker W."/>
            <person name="McDonough S."/>
            <person name="Mehta T."/>
            <person name="Meldrim J."/>
            <person name="Meneus L."/>
            <person name="Mihai O."/>
            <person name="Mihalev A."/>
            <person name="Mihova T."/>
            <person name="Mittelman R."/>
            <person name="Mlenga V."/>
            <person name="Montmayeur A."/>
            <person name="Mulrain L."/>
            <person name="Navidi A."/>
            <person name="Naylor J."/>
            <person name="Negash T."/>
            <person name="Nguyen T."/>
            <person name="Nguyen N."/>
            <person name="Nicol R."/>
            <person name="Norbu C."/>
            <person name="Norbu N."/>
            <person name="Novod N."/>
            <person name="O'Neill B."/>
            <person name="Osman S."/>
            <person name="Markiewicz E."/>
            <person name="Oyono O.L."/>
            <person name="Patti C."/>
            <person name="Phunkhang P."/>
            <person name="Pierre F."/>
            <person name="Priest M."/>
            <person name="Raghuraman S."/>
            <person name="Rege F."/>
            <person name="Reyes R."/>
            <person name="Rise C."/>
            <person name="Rogov P."/>
            <person name="Ross K."/>
            <person name="Ryan E."/>
            <person name="Settipalli S."/>
            <person name="Shea T."/>
            <person name="Sherpa N."/>
            <person name="Shi L."/>
            <person name="Shih D."/>
            <person name="Sparrow T."/>
            <person name="Spaulding J."/>
            <person name="Stalker J."/>
            <person name="Stange-Thomann N."/>
            <person name="Stavropoulos S."/>
            <person name="Stone C."/>
            <person name="Strader C."/>
            <person name="Tesfaye S."/>
            <person name="Thomson T."/>
            <person name="Thoulutsang Y."/>
            <person name="Thoulutsang D."/>
            <person name="Topham K."/>
            <person name="Topping I."/>
            <person name="Tsamla T."/>
            <person name="Vassiliev H."/>
            <person name="Vo A."/>
            <person name="Wangchuk T."/>
            <person name="Wangdi T."/>
            <person name="Weiand M."/>
            <person name="Wilkinson J."/>
            <person name="Wilson A."/>
            <person name="Yadav S."/>
            <person name="Young G."/>
            <person name="Yu Q."/>
            <person name="Zembek L."/>
            <person name="Zhong D."/>
            <person name="Zimmer A."/>
            <person name="Zwirko Z."/>
            <person name="Jaffe D.B."/>
            <person name="Alvarez P."/>
            <person name="Brockman W."/>
            <person name="Butler J."/>
            <person name="Chin C."/>
            <person name="Gnerre S."/>
            <person name="Grabherr M."/>
            <person name="Kleber M."/>
            <person name="Mauceli E."/>
            <person name="MacCallum I."/>
        </authorList>
    </citation>
    <scope>NUCLEOTIDE SEQUENCE [LARGE SCALE GENOMIC DNA]</scope>
    <source>
        <strain evidence="4">white501</strain>
    </source>
</reference>
<feature type="signal peptide" evidence="2">
    <location>
        <begin position="1"/>
        <end position="21"/>
    </location>
</feature>
<feature type="chain" id="PRO_5002824254" evidence="2">
    <location>
        <begin position="22"/>
        <end position="140"/>
    </location>
</feature>
<keyword evidence="1" id="KW-0472">Membrane</keyword>
<protein>
    <submittedName>
        <fullName evidence="3">GD15033</fullName>
    </submittedName>
</protein>
<keyword evidence="4" id="KW-1185">Reference proteome</keyword>
<evidence type="ECO:0000256" key="2">
    <source>
        <dbReference type="SAM" id="SignalP"/>
    </source>
</evidence>
<gene>
    <name evidence="3" type="primary">Dsim\GD15033</name>
    <name evidence="3" type="ORF">Dsim_GD15033</name>
</gene>
<dbReference type="OMA" id="LVIMWNI"/>